<organism evidence="1 2">
    <name type="scientific">Penicillium nalgiovense</name>
    <dbReference type="NCBI Taxonomy" id="60175"/>
    <lineage>
        <taxon>Eukaryota</taxon>
        <taxon>Fungi</taxon>
        <taxon>Dikarya</taxon>
        <taxon>Ascomycota</taxon>
        <taxon>Pezizomycotina</taxon>
        <taxon>Eurotiomycetes</taxon>
        <taxon>Eurotiomycetidae</taxon>
        <taxon>Eurotiales</taxon>
        <taxon>Aspergillaceae</taxon>
        <taxon>Penicillium</taxon>
    </lineage>
</organism>
<sequence length="71" mass="7944">MATKSKQHVDRLQSQLGGKDRQIQILTAQLAQCNKRLDPPSANCHAYHGKIKSIGGRRYQILCNQGIWATV</sequence>
<accession>A0A1V6YG17</accession>
<evidence type="ECO:0000313" key="1">
    <source>
        <dbReference type="EMBL" id="OQE86112.1"/>
    </source>
</evidence>
<dbReference type="Proteomes" id="UP000191691">
    <property type="component" value="Unassembled WGS sequence"/>
</dbReference>
<proteinExistence type="predicted"/>
<keyword evidence="2" id="KW-1185">Reference proteome</keyword>
<name>A0A1V6YG17_PENNA</name>
<dbReference type="AlphaFoldDB" id="A0A1V6YG17"/>
<gene>
    <name evidence="1" type="ORF">PENNAL_c0022G09100</name>
</gene>
<dbReference type="EMBL" id="MOOB01000022">
    <property type="protein sequence ID" value="OQE86112.1"/>
    <property type="molecule type" value="Genomic_DNA"/>
</dbReference>
<comment type="caution">
    <text evidence="1">The sequence shown here is derived from an EMBL/GenBank/DDBJ whole genome shotgun (WGS) entry which is preliminary data.</text>
</comment>
<protein>
    <submittedName>
        <fullName evidence="1">Uncharacterized protein</fullName>
    </submittedName>
</protein>
<reference evidence="2" key="1">
    <citation type="journal article" date="2017" name="Nat. Microbiol.">
        <title>Global analysis of biosynthetic gene clusters reveals vast potential of secondary metabolite production in Penicillium species.</title>
        <authorList>
            <person name="Nielsen J.C."/>
            <person name="Grijseels S."/>
            <person name="Prigent S."/>
            <person name="Ji B."/>
            <person name="Dainat J."/>
            <person name="Nielsen K.F."/>
            <person name="Frisvad J.C."/>
            <person name="Workman M."/>
            <person name="Nielsen J."/>
        </authorList>
    </citation>
    <scope>NUCLEOTIDE SEQUENCE [LARGE SCALE GENOMIC DNA]</scope>
    <source>
        <strain evidence="2">IBT 13039</strain>
    </source>
</reference>
<evidence type="ECO:0000313" key="2">
    <source>
        <dbReference type="Proteomes" id="UP000191691"/>
    </source>
</evidence>